<evidence type="ECO:0000313" key="1">
    <source>
        <dbReference type="EMBL" id="KAI0026961.1"/>
    </source>
</evidence>
<name>A0ACB8Q5S5_9AGAM</name>
<sequence length="882" mass="98990">MRVRVLGKWRACGRVPPVRTSGCKKRRCGRDAGGAPRKMTRRAKCSGGDPGVVGRARLTWRGHGGRRGLYSRAERRRRTVGYRLAEGQQGGGGSAAEGARVTAEVAQGTQMGRVRGPRIRGTWRRECNEGDLCQASVTGRIVGIGQPESLAALSLPYLVEERLLDDEDAFTGSSEQRAYRRGDGNSYHEHKLEPRRNTSQGERPKKRAKKTKTDMPAERHKDSLSVLPYDILLEIFMYLGPAGLLQLSRTNKAFRNFLMLRQSAFVWRRAEVLDAVGDEYPPRPPEISELAWAHLIWGGPWCTFCGAKAGKVFWCLRCRICRNCAGNRLVPVKVPPGSELPHVEHFEEMIDGGNLRHEPLTMLENGNTIALVRTSPSGRNAEFLYALSDDLKKFEHDLEKCSDGTFEEQRESFLHKKRHEIIKRAELVDGMIGCQIGYGVKEHLLVRGHKEGDVTSVRIKMHKEVRTTKPLTDKDWIRIEPILLSVVREVRKDRLAKERLERRACCFQLVMAEYLTLLRCVAPSSVSFMPSAANLRKMGPISLVIKEDVEPSEELVAPIEVAISIIQPEIERWIRARFENLQAITPDAWIKAAPLLETDASGAPPEDQSPPRLYDLYDSFASHDLAVYVYRCLVPDNGDLSRSNSYVHGCELQMGLDILAHQCHRDNNDGLSLCAVSELPGYKAAIHILGLVGRDPRRTTPAQMDAENEYFTCLYCHFLPVVVTWRGAILHAVEDHSCYPPRFRALSGPENSYVAARLQCPVECGSPIWGCMHCSVHFNQSHTTRARIAPRRWFSYEAAARHVLTQHGVEAALGRDVFVNRQARRWGRGTSFPLRSGILLISGTTLLGLSELLVPRLHELGNEKEGLRVSKEKLEAGKRVKG</sequence>
<comment type="caution">
    <text evidence="1">The sequence shown here is derived from an EMBL/GenBank/DDBJ whole genome shotgun (WGS) entry which is preliminary data.</text>
</comment>
<organism evidence="1 2">
    <name type="scientific">Vararia minispora EC-137</name>
    <dbReference type="NCBI Taxonomy" id="1314806"/>
    <lineage>
        <taxon>Eukaryota</taxon>
        <taxon>Fungi</taxon>
        <taxon>Dikarya</taxon>
        <taxon>Basidiomycota</taxon>
        <taxon>Agaricomycotina</taxon>
        <taxon>Agaricomycetes</taxon>
        <taxon>Russulales</taxon>
        <taxon>Lachnocladiaceae</taxon>
        <taxon>Vararia</taxon>
    </lineage>
</organism>
<protein>
    <submittedName>
        <fullName evidence="1">Uncharacterized protein</fullName>
    </submittedName>
</protein>
<proteinExistence type="predicted"/>
<reference evidence="1" key="1">
    <citation type="submission" date="2021-02" db="EMBL/GenBank/DDBJ databases">
        <authorList>
            <consortium name="DOE Joint Genome Institute"/>
            <person name="Ahrendt S."/>
            <person name="Looney B.P."/>
            <person name="Miyauchi S."/>
            <person name="Morin E."/>
            <person name="Drula E."/>
            <person name="Courty P.E."/>
            <person name="Chicoki N."/>
            <person name="Fauchery L."/>
            <person name="Kohler A."/>
            <person name="Kuo A."/>
            <person name="Labutti K."/>
            <person name="Pangilinan J."/>
            <person name="Lipzen A."/>
            <person name="Riley R."/>
            <person name="Andreopoulos W."/>
            <person name="He G."/>
            <person name="Johnson J."/>
            <person name="Barry K.W."/>
            <person name="Grigoriev I.V."/>
            <person name="Nagy L."/>
            <person name="Hibbett D."/>
            <person name="Henrissat B."/>
            <person name="Matheny P.B."/>
            <person name="Labbe J."/>
            <person name="Martin F."/>
        </authorList>
    </citation>
    <scope>NUCLEOTIDE SEQUENCE</scope>
    <source>
        <strain evidence="1">EC-137</strain>
    </source>
</reference>
<gene>
    <name evidence="1" type="ORF">K488DRAFT_74934</name>
</gene>
<dbReference type="Proteomes" id="UP000814128">
    <property type="component" value="Unassembled WGS sequence"/>
</dbReference>
<evidence type="ECO:0000313" key="2">
    <source>
        <dbReference type="Proteomes" id="UP000814128"/>
    </source>
</evidence>
<accession>A0ACB8Q5S5</accession>
<keyword evidence="2" id="KW-1185">Reference proteome</keyword>
<dbReference type="EMBL" id="MU274077">
    <property type="protein sequence ID" value="KAI0026961.1"/>
    <property type="molecule type" value="Genomic_DNA"/>
</dbReference>
<reference evidence="1" key="2">
    <citation type="journal article" date="2022" name="New Phytol.">
        <title>Evolutionary transition to the ectomycorrhizal habit in the genomes of a hyperdiverse lineage of mushroom-forming fungi.</title>
        <authorList>
            <person name="Looney B."/>
            <person name="Miyauchi S."/>
            <person name="Morin E."/>
            <person name="Drula E."/>
            <person name="Courty P.E."/>
            <person name="Kohler A."/>
            <person name="Kuo A."/>
            <person name="LaButti K."/>
            <person name="Pangilinan J."/>
            <person name="Lipzen A."/>
            <person name="Riley R."/>
            <person name="Andreopoulos W."/>
            <person name="He G."/>
            <person name="Johnson J."/>
            <person name="Nolan M."/>
            <person name="Tritt A."/>
            <person name="Barry K.W."/>
            <person name="Grigoriev I.V."/>
            <person name="Nagy L.G."/>
            <person name="Hibbett D."/>
            <person name="Henrissat B."/>
            <person name="Matheny P.B."/>
            <person name="Labbe J."/>
            <person name="Martin F.M."/>
        </authorList>
    </citation>
    <scope>NUCLEOTIDE SEQUENCE</scope>
    <source>
        <strain evidence="1">EC-137</strain>
    </source>
</reference>